<evidence type="ECO:0000256" key="1">
    <source>
        <dbReference type="ARBA" id="ARBA00004123"/>
    </source>
</evidence>
<feature type="domain" description="Zn(2)-C6 fungal-type" evidence="7">
    <location>
        <begin position="13"/>
        <end position="57"/>
    </location>
</feature>
<comment type="subcellular location">
    <subcellularLocation>
        <location evidence="1">Nucleus</location>
    </subcellularLocation>
</comment>
<evidence type="ECO:0000313" key="8">
    <source>
        <dbReference type="EMBL" id="KAK3336951.1"/>
    </source>
</evidence>
<dbReference type="CDD" id="cd00067">
    <property type="entry name" value="GAL4"/>
    <property type="match status" value="1"/>
</dbReference>
<dbReference type="Pfam" id="PF00172">
    <property type="entry name" value="Zn_clus"/>
    <property type="match status" value="1"/>
</dbReference>
<evidence type="ECO:0000259" key="7">
    <source>
        <dbReference type="SMART" id="SM00066"/>
    </source>
</evidence>
<dbReference type="GO" id="GO:0005634">
    <property type="term" value="C:nucleus"/>
    <property type="evidence" value="ECO:0007669"/>
    <property type="project" value="UniProtKB-SubCell"/>
</dbReference>
<dbReference type="SMART" id="SM00066">
    <property type="entry name" value="GAL4"/>
    <property type="match status" value="1"/>
</dbReference>
<dbReference type="Gene3D" id="4.10.240.10">
    <property type="entry name" value="Zn(2)-C6 fungal-type DNA-binding domain"/>
    <property type="match status" value="1"/>
</dbReference>
<dbReference type="AlphaFoldDB" id="A0AAE0J667"/>
<gene>
    <name evidence="8" type="ORF">B0T19DRAFT_471942</name>
</gene>
<dbReference type="GO" id="GO:0045944">
    <property type="term" value="P:positive regulation of transcription by RNA polymerase II"/>
    <property type="evidence" value="ECO:0007669"/>
    <property type="project" value="TreeGrafter"/>
</dbReference>
<reference evidence="8" key="2">
    <citation type="submission" date="2023-06" db="EMBL/GenBank/DDBJ databases">
        <authorList>
            <consortium name="Lawrence Berkeley National Laboratory"/>
            <person name="Haridas S."/>
            <person name="Hensen N."/>
            <person name="Bonometti L."/>
            <person name="Westerberg I."/>
            <person name="Brannstrom I.O."/>
            <person name="Guillou S."/>
            <person name="Cros-Aarteil S."/>
            <person name="Calhoun S."/>
            <person name="Kuo A."/>
            <person name="Mondo S."/>
            <person name="Pangilinan J."/>
            <person name="Riley R."/>
            <person name="Labutti K."/>
            <person name="Andreopoulos B."/>
            <person name="Lipzen A."/>
            <person name="Chen C."/>
            <person name="Yanf M."/>
            <person name="Daum C."/>
            <person name="Ng V."/>
            <person name="Clum A."/>
            <person name="Steindorff A."/>
            <person name="Ohm R."/>
            <person name="Martin F."/>
            <person name="Silar P."/>
            <person name="Natvig D."/>
            <person name="Lalanne C."/>
            <person name="Gautier V."/>
            <person name="Ament-Velasquez S.L."/>
            <person name="Kruys A."/>
            <person name="Hutchinson M.I."/>
            <person name="Powell A.J."/>
            <person name="Barry K."/>
            <person name="Miller A.N."/>
            <person name="Grigoriev I.V."/>
            <person name="Debuchy R."/>
            <person name="Gladieux P."/>
            <person name="Thoren M.H."/>
            <person name="Johannesson H."/>
        </authorList>
    </citation>
    <scope>NUCLEOTIDE SEQUENCE</scope>
    <source>
        <strain evidence="8">SMH4131-1</strain>
    </source>
</reference>
<dbReference type="GO" id="GO:0008270">
    <property type="term" value="F:zinc ion binding"/>
    <property type="evidence" value="ECO:0007669"/>
    <property type="project" value="InterPro"/>
</dbReference>
<dbReference type="GO" id="GO:0000976">
    <property type="term" value="F:transcription cis-regulatory region binding"/>
    <property type="evidence" value="ECO:0007669"/>
    <property type="project" value="TreeGrafter"/>
</dbReference>
<evidence type="ECO:0000256" key="4">
    <source>
        <dbReference type="ARBA" id="ARBA00023125"/>
    </source>
</evidence>
<evidence type="ECO:0000256" key="2">
    <source>
        <dbReference type="ARBA" id="ARBA00022833"/>
    </source>
</evidence>
<accession>A0AAE0J667</accession>
<evidence type="ECO:0000256" key="5">
    <source>
        <dbReference type="ARBA" id="ARBA00023163"/>
    </source>
</evidence>
<dbReference type="InterPro" id="IPR021858">
    <property type="entry name" value="Fun_TF"/>
</dbReference>
<name>A0AAE0J667_9PEZI</name>
<dbReference type="SUPFAM" id="SSF57701">
    <property type="entry name" value="Zn2/Cys6 DNA-binding domain"/>
    <property type="match status" value="1"/>
</dbReference>
<comment type="caution">
    <text evidence="8">The sequence shown here is derived from an EMBL/GenBank/DDBJ whole genome shotgun (WGS) entry which is preliminary data.</text>
</comment>
<dbReference type="Pfam" id="PF11951">
    <property type="entry name" value="Fungal_trans_2"/>
    <property type="match status" value="2"/>
</dbReference>
<keyword evidence="9" id="KW-1185">Reference proteome</keyword>
<keyword evidence="6" id="KW-0539">Nucleus</keyword>
<keyword evidence="5" id="KW-0804">Transcription</keyword>
<evidence type="ECO:0000256" key="3">
    <source>
        <dbReference type="ARBA" id="ARBA00023015"/>
    </source>
</evidence>
<proteinExistence type="predicted"/>
<protein>
    <recommendedName>
        <fullName evidence="7">Zn(2)-C6 fungal-type domain-containing protein</fullName>
    </recommendedName>
</protein>
<sequence>MDPPAATKKIPTVRSKTGYLTCRRRKKKCDEAKLRCMNCEKNAVVCEGYPEKQIWRSGKERTEERMKPQSPTPLQPIFYGLETLEDSIFWKHYNEHLSTVLAVEGDHKNAFKNMMVPIAVKHHGLMHSILSLASKHIDFDTPYDINILRDNPGTTIEALRKRSIYHHDEARQKFCADYEEPTAEDNDVRISARYGQILCFLLEGQAEGNTFGEHRFGEHRIHLVAYQKLITTSTPCDPTFFSFISEYFEYYICADELIHSALVSDGTYTHPRTHQPRLLGAADGLMDCLSHTTAIRNVMRRNPLAPPDLVLYLQKAADIDMTIRNWVPHWPPGDCREPVGVTQEHQDAIRIAIKTLKEYTGMRNADQAMSVLEEVWRLMTVGEWLAVWDWPEVVRQMDIDFIPA</sequence>
<evidence type="ECO:0000313" key="9">
    <source>
        <dbReference type="Proteomes" id="UP001286456"/>
    </source>
</evidence>
<keyword evidence="3" id="KW-0805">Transcription regulation</keyword>
<dbReference type="InterPro" id="IPR001138">
    <property type="entry name" value="Zn2Cys6_DnaBD"/>
</dbReference>
<dbReference type="GO" id="GO:0000981">
    <property type="term" value="F:DNA-binding transcription factor activity, RNA polymerase II-specific"/>
    <property type="evidence" value="ECO:0007669"/>
    <property type="project" value="InterPro"/>
</dbReference>
<keyword evidence="2" id="KW-0862">Zinc</keyword>
<evidence type="ECO:0000256" key="6">
    <source>
        <dbReference type="ARBA" id="ARBA00023242"/>
    </source>
</evidence>
<reference evidence="8" key="1">
    <citation type="journal article" date="2023" name="Mol. Phylogenet. Evol.">
        <title>Genome-scale phylogeny and comparative genomics of the fungal order Sordariales.</title>
        <authorList>
            <person name="Hensen N."/>
            <person name="Bonometti L."/>
            <person name="Westerberg I."/>
            <person name="Brannstrom I.O."/>
            <person name="Guillou S."/>
            <person name="Cros-Aarteil S."/>
            <person name="Calhoun S."/>
            <person name="Haridas S."/>
            <person name="Kuo A."/>
            <person name="Mondo S."/>
            <person name="Pangilinan J."/>
            <person name="Riley R."/>
            <person name="LaButti K."/>
            <person name="Andreopoulos B."/>
            <person name="Lipzen A."/>
            <person name="Chen C."/>
            <person name="Yan M."/>
            <person name="Daum C."/>
            <person name="Ng V."/>
            <person name="Clum A."/>
            <person name="Steindorff A."/>
            <person name="Ohm R.A."/>
            <person name="Martin F."/>
            <person name="Silar P."/>
            <person name="Natvig D.O."/>
            <person name="Lalanne C."/>
            <person name="Gautier V."/>
            <person name="Ament-Velasquez S.L."/>
            <person name="Kruys A."/>
            <person name="Hutchinson M.I."/>
            <person name="Powell A.J."/>
            <person name="Barry K."/>
            <person name="Miller A.N."/>
            <person name="Grigoriev I.V."/>
            <person name="Debuchy R."/>
            <person name="Gladieux P."/>
            <person name="Hiltunen Thoren M."/>
            <person name="Johannesson H."/>
        </authorList>
    </citation>
    <scope>NUCLEOTIDE SEQUENCE</scope>
    <source>
        <strain evidence="8">SMH4131-1</strain>
    </source>
</reference>
<organism evidence="8 9">
    <name type="scientific">Cercophora scortea</name>
    <dbReference type="NCBI Taxonomy" id="314031"/>
    <lineage>
        <taxon>Eukaryota</taxon>
        <taxon>Fungi</taxon>
        <taxon>Dikarya</taxon>
        <taxon>Ascomycota</taxon>
        <taxon>Pezizomycotina</taxon>
        <taxon>Sordariomycetes</taxon>
        <taxon>Sordariomycetidae</taxon>
        <taxon>Sordariales</taxon>
        <taxon>Lasiosphaeriaceae</taxon>
        <taxon>Cercophora</taxon>
    </lineage>
</organism>
<dbReference type="PANTHER" id="PTHR37534">
    <property type="entry name" value="TRANSCRIPTIONAL ACTIVATOR PROTEIN UGA3"/>
    <property type="match status" value="1"/>
</dbReference>
<dbReference type="Proteomes" id="UP001286456">
    <property type="component" value="Unassembled WGS sequence"/>
</dbReference>
<dbReference type="PANTHER" id="PTHR37534:SF38">
    <property type="entry name" value="ZN(2)-C6 FUNGAL-TYPE DOMAIN-CONTAINING PROTEIN"/>
    <property type="match status" value="1"/>
</dbReference>
<dbReference type="InterPro" id="IPR036864">
    <property type="entry name" value="Zn2-C6_fun-type_DNA-bd_sf"/>
</dbReference>
<dbReference type="EMBL" id="JAUEPO010000001">
    <property type="protein sequence ID" value="KAK3336951.1"/>
    <property type="molecule type" value="Genomic_DNA"/>
</dbReference>
<keyword evidence="4" id="KW-0238">DNA-binding</keyword>